<dbReference type="RefSeq" id="WP_095484841.1">
    <property type="nucleotide sequence ID" value="NZ_CP088151.1"/>
</dbReference>
<keyword evidence="2" id="KW-1185">Reference proteome</keyword>
<accession>A0AB36RCA4</accession>
<gene>
    <name evidence="1" type="ORF">CIT25_12645</name>
</gene>
<reference evidence="2" key="1">
    <citation type="submission" date="2017-08" db="EMBL/GenBank/DDBJ databases">
        <title>Mesorhizobium wenxinae sp. nov., a novel rhizobial species isolated from root nodules of chickpea (Cicer arietinum L.).</title>
        <authorList>
            <person name="Zhang J."/>
        </authorList>
    </citation>
    <scope>NUCLEOTIDE SEQUENCE [LARGE SCALE GENOMIC DNA]</scope>
    <source>
        <strain evidence="2">USDA 3392</strain>
    </source>
</reference>
<evidence type="ECO:0000313" key="1">
    <source>
        <dbReference type="EMBL" id="PAQ02226.1"/>
    </source>
</evidence>
<dbReference type="AlphaFoldDB" id="A0AB36RCA4"/>
<proteinExistence type="predicted"/>
<dbReference type="SUPFAM" id="SSF53756">
    <property type="entry name" value="UDP-Glycosyltransferase/glycogen phosphorylase"/>
    <property type="match status" value="1"/>
</dbReference>
<dbReference type="Pfam" id="PF13692">
    <property type="entry name" value="Glyco_trans_1_4"/>
    <property type="match status" value="1"/>
</dbReference>
<organism evidence="1 2">
    <name type="scientific">Mesorhizobium mediterraneum</name>
    <dbReference type="NCBI Taxonomy" id="43617"/>
    <lineage>
        <taxon>Bacteria</taxon>
        <taxon>Pseudomonadati</taxon>
        <taxon>Pseudomonadota</taxon>
        <taxon>Alphaproteobacteria</taxon>
        <taxon>Hyphomicrobiales</taxon>
        <taxon>Phyllobacteriaceae</taxon>
        <taxon>Mesorhizobium</taxon>
    </lineage>
</organism>
<evidence type="ECO:0000313" key="2">
    <source>
        <dbReference type="Proteomes" id="UP000216215"/>
    </source>
</evidence>
<dbReference type="PANTHER" id="PTHR12526:SF595">
    <property type="entry name" value="BLL5217 PROTEIN"/>
    <property type="match status" value="1"/>
</dbReference>
<sequence length="313" mass="34527">MRIALAVTGTIPSRGYGGTQRQVDWLAGEFARLGHRVVLIVDPGSSHPLCEVRHASSEAQCRAAIPADADIVHFHSWFLDVPFPTLNTAHGFSPEKPRPQANWSFVSASHARNHGRKTFVYNGFPTDTYRLAGLKNDHLLFLAGIARASKNLNRAVDLAKKFNLPLDIAGGSRWRLLTRSQVRRDGVFFKSLGSRFRFHGVVDGEEKLRLLGAAKAFLNPIAWEEPFGMAPVEAMLCGTPVLTTRRGAMPEIVDDDTGRFFDSDEEFAAALDAIAGLSPQRCRDSAVDRFPISRTAKGYLDLYARILDGETLP</sequence>
<protein>
    <submittedName>
        <fullName evidence="1">Glycosyltransferase</fullName>
    </submittedName>
</protein>
<dbReference type="Proteomes" id="UP000216215">
    <property type="component" value="Unassembled WGS sequence"/>
</dbReference>
<dbReference type="EMBL" id="NPKI01000015">
    <property type="protein sequence ID" value="PAQ02226.1"/>
    <property type="molecule type" value="Genomic_DNA"/>
</dbReference>
<dbReference type="Gene3D" id="3.40.50.2000">
    <property type="entry name" value="Glycogen Phosphorylase B"/>
    <property type="match status" value="2"/>
</dbReference>
<dbReference type="PANTHER" id="PTHR12526">
    <property type="entry name" value="GLYCOSYLTRANSFERASE"/>
    <property type="match status" value="1"/>
</dbReference>
<comment type="caution">
    <text evidence="1">The sequence shown here is derived from an EMBL/GenBank/DDBJ whole genome shotgun (WGS) entry which is preliminary data.</text>
</comment>
<name>A0AB36RCA4_9HYPH</name>